<dbReference type="EMBL" id="BARS01046778">
    <property type="protein sequence ID" value="GAG32841.1"/>
    <property type="molecule type" value="Genomic_DNA"/>
</dbReference>
<dbReference type="SUPFAM" id="SSF55347">
    <property type="entry name" value="Glyceraldehyde-3-phosphate dehydrogenase-like, C-terminal domain"/>
    <property type="match status" value="1"/>
</dbReference>
<reference evidence="3" key="1">
    <citation type="journal article" date="2014" name="Front. Microbiol.">
        <title>High frequency of phylogenetically diverse reductive dehalogenase-homologous genes in deep subseafloor sedimentary metagenomes.</title>
        <authorList>
            <person name="Kawai M."/>
            <person name="Futagami T."/>
            <person name="Toyoda A."/>
            <person name="Takaki Y."/>
            <person name="Nishi S."/>
            <person name="Hori S."/>
            <person name="Arai W."/>
            <person name="Tsubouchi T."/>
            <person name="Morono Y."/>
            <person name="Uchiyama I."/>
            <person name="Ito T."/>
            <person name="Fujiyama A."/>
            <person name="Inagaki F."/>
            <person name="Takami H."/>
        </authorList>
    </citation>
    <scope>NUCLEOTIDE SEQUENCE</scope>
    <source>
        <strain evidence="3">Expedition CK06-06</strain>
    </source>
</reference>
<keyword evidence="1" id="KW-0560">Oxidoreductase</keyword>
<feature type="non-terminal residue" evidence="3">
    <location>
        <position position="1"/>
    </location>
</feature>
<proteinExistence type="predicted"/>
<organism evidence="3">
    <name type="scientific">marine sediment metagenome</name>
    <dbReference type="NCBI Taxonomy" id="412755"/>
    <lineage>
        <taxon>unclassified sequences</taxon>
        <taxon>metagenomes</taxon>
        <taxon>ecological metagenomes</taxon>
    </lineage>
</organism>
<feature type="domain" description="GFO/IDH/MocA-like oxidoreductase" evidence="2">
    <location>
        <begin position="8"/>
        <end position="93"/>
    </location>
</feature>
<protein>
    <recommendedName>
        <fullName evidence="2">GFO/IDH/MocA-like oxidoreductase domain-containing protein</fullName>
    </recommendedName>
</protein>
<evidence type="ECO:0000256" key="1">
    <source>
        <dbReference type="ARBA" id="ARBA00023002"/>
    </source>
</evidence>
<sequence length="174" mass="19755">PSVKYLRHSGGLFNDMTIHDFDMVRFLSDDTVVKVYAEGRNLIDPKIGKLGDIDTAVITISLKSGAVAVIDNSRQSAYGYDQRIEVFGLRGSIAAENECLNTTVLMTDKGVRTEKPLYFFLERYQNSYRREMQEFFKKIQKKTHPTVWLKDVKRALLMAQAAGRSLRSGKPVVM</sequence>
<evidence type="ECO:0000259" key="2">
    <source>
        <dbReference type="Pfam" id="PF22725"/>
    </source>
</evidence>
<accession>X0Y7I1</accession>
<dbReference type="Pfam" id="PF22725">
    <property type="entry name" value="GFO_IDH_MocA_C3"/>
    <property type="match status" value="1"/>
</dbReference>
<dbReference type="InterPro" id="IPR055170">
    <property type="entry name" value="GFO_IDH_MocA-like_dom"/>
</dbReference>
<dbReference type="PANTHER" id="PTHR42840:SF3">
    <property type="entry name" value="BINDING ROSSMANN FOLD OXIDOREDUCTASE, PUTATIVE (AFU_ORTHOLOGUE AFUA_2G10240)-RELATED"/>
    <property type="match status" value="1"/>
</dbReference>
<gene>
    <name evidence="3" type="ORF">S01H1_70350</name>
</gene>
<comment type="caution">
    <text evidence="3">The sequence shown here is derived from an EMBL/GenBank/DDBJ whole genome shotgun (WGS) entry which is preliminary data.</text>
</comment>
<dbReference type="PANTHER" id="PTHR42840">
    <property type="entry name" value="NAD(P)-BINDING ROSSMANN-FOLD SUPERFAMILY PROTEIN-RELATED"/>
    <property type="match status" value="1"/>
</dbReference>
<dbReference type="Gene3D" id="3.30.360.10">
    <property type="entry name" value="Dihydrodipicolinate Reductase, domain 2"/>
    <property type="match status" value="1"/>
</dbReference>
<dbReference type="GO" id="GO:0016491">
    <property type="term" value="F:oxidoreductase activity"/>
    <property type="evidence" value="ECO:0007669"/>
    <property type="project" value="UniProtKB-KW"/>
</dbReference>
<name>X0Y7I1_9ZZZZ</name>
<dbReference type="AlphaFoldDB" id="X0Y7I1"/>
<evidence type="ECO:0000313" key="3">
    <source>
        <dbReference type="EMBL" id="GAG32841.1"/>
    </source>
</evidence>